<dbReference type="STRING" id="1798382.A3D77_02645"/>
<comment type="caution">
    <text evidence="1">The sequence shown here is derived from an EMBL/GenBank/DDBJ whole genome shotgun (WGS) entry which is preliminary data.</text>
</comment>
<organism evidence="1 2">
    <name type="scientific">Candidatus Gottesmanbacteria bacterium RIFCSPHIGHO2_02_FULL_39_11</name>
    <dbReference type="NCBI Taxonomy" id="1798382"/>
    <lineage>
        <taxon>Bacteria</taxon>
        <taxon>Candidatus Gottesmaniibacteriota</taxon>
    </lineage>
</organism>
<sequence length="64" mass="6996">MPLLPSAIILFLISFILAVHSSSKELTTPKELVNLKIKKKEGVGGVILFLKSKIVHYSNSSSET</sequence>
<reference evidence="1 2" key="1">
    <citation type="journal article" date="2016" name="Nat. Commun.">
        <title>Thousands of microbial genomes shed light on interconnected biogeochemical processes in an aquifer system.</title>
        <authorList>
            <person name="Anantharaman K."/>
            <person name="Brown C.T."/>
            <person name="Hug L.A."/>
            <person name="Sharon I."/>
            <person name="Castelle C.J."/>
            <person name="Probst A.J."/>
            <person name="Thomas B.C."/>
            <person name="Singh A."/>
            <person name="Wilkins M.J."/>
            <person name="Karaoz U."/>
            <person name="Brodie E.L."/>
            <person name="Williams K.H."/>
            <person name="Hubbard S.S."/>
            <person name="Banfield J.F."/>
        </authorList>
    </citation>
    <scope>NUCLEOTIDE SEQUENCE [LARGE SCALE GENOMIC DNA]</scope>
</reference>
<protein>
    <submittedName>
        <fullName evidence="1">Uncharacterized protein</fullName>
    </submittedName>
</protein>
<proteinExistence type="predicted"/>
<accession>A0A1F5ZT29</accession>
<dbReference type="Proteomes" id="UP000176923">
    <property type="component" value="Unassembled WGS sequence"/>
</dbReference>
<gene>
    <name evidence="1" type="ORF">A3D77_02645</name>
</gene>
<name>A0A1F5ZT29_9BACT</name>
<dbReference type="EMBL" id="MFJL01000022">
    <property type="protein sequence ID" value="OGG15571.1"/>
    <property type="molecule type" value="Genomic_DNA"/>
</dbReference>
<evidence type="ECO:0000313" key="2">
    <source>
        <dbReference type="Proteomes" id="UP000176923"/>
    </source>
</evidence>
<evidence type="ECO:0000313" key="1">
    <source>
        <dbReference type="EMBL" id="OGG15571.1"/>
    </source>
</evidence>
<dbReference type="AlphaFoldDB" id="A0A1F5ZT29"/>